<dbReference type="PANTHER" id="PTHR12412">
    <property type="entry name" value="CAP BINDING PROTEIN"/>
    <property type="match status" value="1"/>
</dbReference>
<dbReference type="InterPro" id="IPR016024">
    <property type="entry name" value="ARM-type_fold"/>
</dbReference>
<dbReference type="GO" id="GO:0005846">
    <property type="term" value="C:nuclear cap binding complex"/>
    <property type="evidence" value="ECO:0007669"/>
    <property type="project" value="InterPro"/>
</dbReference>
<dbReference type="PANTHER" id="PTHR12412:SF2">
    <property type="entry name" value="NUCLEAR CAP-BINDING PROTEIN SUBUNIT 1"/>
    <property type="match status" value="1"/>
</dbReference>
<evidence type="ECO:0000256" key="1">
    <source>
        <dbReference type="SAM" id="MobiDB-lite"/>
    </source>
</evidence>
<dbReference type="GeneID" id="63690700"/>
<keyword evidence="5" id="KW-1185">Reference proteome</keyword>
<dbReference type="AlphaFoldDB" id="M5GC50"/>
<gene>
    <name evidence="4" type="ORF">DACRYDRAFT_60601</name>
</gene>
<dbReference type="GO" id="GO:0006406">
    <property type="term" value="P:mRNA export from nucleus"/>
    <property type="evidence" value="ECO:0007669"/>
    <property type="project" value="InterPro"/>
</dbReference>
<organism evidence="4 5">
    <name type="scientific">Dacryopinax primogenitus (strain DJM 731)</name>
    <name type="common">Brown rot fungus</name>
    <dbReference type="NCBI Taxonomy" id="1858805"/>
    <lineage>
        <taxon>Eukaryota</taxon>
        <taxon>Fungi</taxon>
        <taxon>Dikarya</taxon>
        <taxon>Basidiomycota</taxon>
        <taxon>Agaricomycotina</taxon>
        <taxon>Dacrymycetes</taxon>
        <taxon>Dacrymycetales</taxon>
        <taxon>Dacrymycetaceae</taxon>
        <taxon>Dacryopinax</taxon>
    </lineage>
</organism>
<evidence type="ECO:0000313" key="5">
    <source>
        <dbReference type="Proteomes" id="UP000030653"/>
    </source>
</evidence>
<dbReference type="GO" id="GO:0003729">
    <property type="term" value="F:mRNA binding"/>
    <property type="evidence" value="ECO:0007669"/>
    <property type="project" value="TreeGrafter"/>
</dbReference>
<reference evidence="4 5" key="1">
    <citation type="journal article" date="2012" name="Science">
        <title>The Paleozoic origin of enzymatic lignin decomposition reconstructed from 31 fungal genomes.</title>
        <authorList>
            <person name="Floudas D."/>
            <person name="Binder M."/>
            <person name="Riley R."/>
            <person name="Barry K."/>
            <person name="Blanchette R.A."/>
            <person name="Henrissat B."/>
            <person name="Martinez A.T."/>
            <person name="Otillar R."/>
            <person name="Spatafora J.W."/>
            <person name="Yadav J.S."/>
            <person name="Aerts A."/>
            <person name="Benoit I."/>
            <person name="Boyd A."/>
            <person name="Carlson A."/>
            <person name="Copeland A."/>
            <person name="Coutinho P.M."/>
            <person name="de Vries R.P."/>
            <person name="Ferreira P."/>
            <person name="Findley K."/>
            <person name="Foster B."/>
            <person name="Gaskell J."/>
            <person name="Glotzer D."/>
            <person name="Gorecki P."/>
            <person name="Heitman J."/>
            <person name="Hesse C."/>
            <person name="Hori C."/>
            <person name="Igarashi K."/>
            <person name="Jurgens J.A."/>
            <person name="Kallen N."/>
            <person name="Kersten P."/>
            <person name="Kohler A."/>
            <person name="Kuees U."/>
            <person name="Kumar T.K.A."/>
            <person name="Kuo A."/>
            <person name="LaButti K."/>
            <person name="Larrondo L.F."/>
            <person name="Lindquist E."/>
            <person name="Ling A."/>
            <person name="Lombard V."/>
            <person name="Lucas S."/>
            <person name="Lundell T."/>
            <person name="Martin R."/>
            <person name="McLaughlin D.J."/>
            <person name="Morgenstern I."/>
            <person name="Morin E."/>
            <person name="Murat C."/>
            <person name="Nagy L.G."/>
            <person name="Nolan M."/>
            <person name="Ohm R.A."/>
            <person name="Patyshakuliyeva A."/>
            <person name="Rokas A."/>
            <person name="Ruiz-Duenas F.J."/>
            <person name="Sabat G."/>
            <person name="Salamov A."/>
            <person name="Samejima M."/>
            <person name="Schmutz J."/>
            <person name="Slot J.C."/>
            <person name="St John F."/>
            <person name="Stenlid J."/>
            <person name="Sun H."/>
            <person name="Sun S."/>
            <person name="Syed K."/>
            <person name="Tsang A."/>
            <person name="Wiebenga A."/>
            <person name="Young D."/>
            <person name="Pisabarro A."/>
            <person name="Eastwood D.C."/>
            <person name="Martin F."/>
            <person name="Cullen D."/>
            <person name="Grigoriev I.V."/>
            <person name="Hibbett D.S."/>
        </authorList>
    </citation>
    <scope>NUCLEOTIDE SEQUENCE [LARGE SCALE GENOMIC DNA]</scope>
    <source>
        <strain evidence="4 5">DJM-731 SS1</strain>
    </source>
</reference>
<dbReference type="HOGENOM" id="CLU_004991_0_0_1"/>
<evidence type="ECO:0000313" key="4">
    <source>
        <dbReference type="EMBL" id="EJU06060.1"/>
    </source>
</evidence>
<dbReference type="OMA" id="RKECAHV"/>
<proteinExistence type="predicted"/>
<dbReference type="Pfam" id="PF09090">
    <property type="entry name" value="MIF4G_like_2"/>
    <property type="match status" value="1"/>
</dbReference>
<dbReference type="RefSeq" id="XP_040632954.1">
    <property type="nucleotide sequence ID" value="XM_040775638.1"/>
</dbReference>
<protein>
    <recommendedName>
        <fullName evidence="6">Cap binding protein 80-PB</fullName>
    </recommendedName>
</protein>
<name>M5GC50_DACPD</name>
<dbReference type="InterPro" id="IPR015174">
    <property type="entry name" value="MIF4G-like_typ-2"/>
</dbReference>
<feature type="compositionally biased region" description="Basic residues" evidence="1">
    <location>
        <begin position="1"/>
        <end position="11"/>
    </location>
</feature>
<dbReference type="Gene3D" id="1.25.40.180">
    <property type="match status" value="3"/>
</dbReference>
<dbReference type="GO" id="GO:0005634">
    <property type="term" value="C:nucleus"/>
    <property type="evidence" value="ECO:0007669"/>
    <property type="project" value="TreeGrafter"/>
</dbReference>
<dbReference type="EMBL" id="JH795855">
    <property type="protein sequence ID" value="EJU06060.1"/>
    <property type="molecule type" value="Genomic_DNA"/>
</dbReference>
<feature type="region of interest" description="Disordered" evidence="1">
    <location>
        <begin position="1"/>
        <end position="40"/>
    </location>
</feature>
<evidence type="ECO:0000259" key="3">
    <source>
        <dbReference type="Pfam" id="PF09090"/>
    </source>
</evidence>
<dbReference type="SUPFAM" id="SSF48371">
    <property type="entry name" value="ARM repeat"/>
    <property type="match status" value="3"/>
</dbReference>
<dbReference type="OrthoDB" id="10252707at2759"/>
<dbReference type="InterPro" id="IPR015172">
    <property type="entry name" value="MIF4G-like_typ-1"/>
</dbReference>
<evidence type="ECO:0000259" key="2">
    <source>
        <dbReference type="Pfam" id="PF09088"/>
    </source>
</evidence>
<feature type="domain" description="MIF4G-like type 1" evidence="2">
    <location>
        <begin position="367"/>
        <end position="550"/>
    </location>
</feature>
<dbReference type="Pfam" id="PF09088">
    <property type="entry name" value="MIF4G_like"/>
    <property type="match status" value="1"/>
</dbReference>
<sequence>MSYRGGRGRHGGGRDRGYYDGDAGAGGNRGPYRREQYNPETPEQTIRKEIYAFGNVTEKGADSFDFAPTRIPPFAKRLVSRRATSTETNVKDAIADAVRVGAVEQPYKIAAYAALLALMVHPDRVETETLGEADENTESNLSSGSSGIMDDVVKGFQSSLDGLRWREIRLTIHLFAHLTRSGTISGNSLLQLLQTFIAVLDEFGVSHHRGLQAALCAGEGVLIAGEALSAQSPEAVKAILSSMEMFAVAYSATKAVVVPFVQQYGTDDQNDERSYEFLNALIAALKSLISTSFADAELPFPLPYAVISLKDVDVEAQFSLPTLIVPPEVIEVEGVDEGSSEESRAPIGAAREFPDVYLRLFDDEVTPSPSGLTGYLLRAMVSDTINIFEVNRREAARILTELPRWCKKGVLKLKNSEGVAEGDWQLEPLLVETILSHCFTMPRPEQMPLYYHSLLTELCKLAPQTAGPAVGKSIRKLYSLLGDGLLPEVSRRFAEWFSVHMSNFNFGWVWKEWVSDISLPPAHPKRKFMRRAIELEVRLAYFDRIVQALPPPIREPEAGIVPEEAATAQFEFGNSENEHHQASNTIAKLMQGNPEQRIPRSTPQEVIDEVNRIREQLAQGEYTQEMADQTARAITFQTLLNVGSRSFSHLLNAIERYLPLLRNLAGPNGAKQQLLDETQKFWRQDEQRILIVFDKLMQYQILDPVDIINWCCASDSTVDSKMNGHSERSTRWFSTFRWEALRSAIDKANGRVTVAKKRAAALRKEDDEARAKVASAGDDYAMADNPDAFEAPTPVVDSPALANALKALATLTKEQKSSLTAALTGFCRILVYSPDGLSWEERDQWDEDGWGSWETWGWFRHFCTFYCSYLRSYANTLEAVVFNALTVPTGAYYADTPVVVKKIWSVSLGRDEVA</sequence>
<dbReference type="InterPro" id="IPR027159">
    <property type="entry name" value="CBP80"/>
</dbReference>
<dbReference type="GO" id="GO:0000339">
    <property type="term" value="F:RNA cap binding"/>
    <property type="evidence" value="ECO:0007669"/>
    <property type="project" value="InterPro"/>
</dbReference>
<evidence type="ECO:0008006" key="6">
    <source>
        <dbReference type="Google" id="ProtNLM"/>
    </source>
</evidence>
<feature type="domain" description="MIF4G-like type 2" evidence="3">
    <location>
        <begin position="570"/>
        <end position="868"/>
    </location>
</feature>
<accession>M5GC50</accession>
<dbReference type="Proteomes" id="UP000030653">
    <property type="component" value="Unassembled WGS sequence"/>
</dbReference>
<dbReference type="GO" id="GO:0000184">
    <property type="term" value="P:nuclear-transcribed mRNA catabolic process, nonsense-mediated decay"/>
    <property type="evidence" value="ECO:0007669"/>
    <property type="project" value="TreeGrafter"/>
</dbReference>
<dbReference type="STRING" id="1858805.M5GC50"/>